<dbReference type="PANTHER" id="PTHR14456">
    <property type="entry name" value="INOSITOL POLYPHOSPHATE KINASE 1"/>
    <property type="match status" value="1"/>
</dbReference>
<organism evidence="10 11">
    <name type="scientific">Macrophomina phaseolina</name>
    <dbReference type="NCBI Taxonomy" id="35725"/>
    <lineage>
        <taxon>Eukaryota</taxon>
        <taxon>Fungi</taxon>
        <taxon>Dikarya</taxon>
        <taxon>Ascomycota</taxon>
        <taxon>Pezizomycotina</taxon>
        <taxon>Dothideomycetes</taxon>
        <taxon>Dothideomycetes incertae sedis</taxon>
        <taxon>Botryosphaeriales</taxon>
        <taxon>Botryosphaeriaceae</taxon>
        <taxon>Macrophomina</taxon>
    </lineage>
</organism>
<dbReference type="EMBL" id="JAGTJR010000021">
    <property type="protein sequence ID" value="KAH7043953.1"/>
    <property type="molecule type" value="Genomic_DNA"/>
</dbReference>
<dbReference type="InterPro" id="IPR009286">
    <property type="entry name" value="Ins_P5_2-kin"/>
</dbReference>
<evidence type="ECO:0000256" key="5">
    <source>
        <dbReference type="ARBA" id="ARBA00022679"/>
    </source>
</evidence>
<evidence type="ECO:0000256" key="6">
    <source>
        <dbReference type="ARBA" id="ARBA00022741"/>
    </source>
</evidence>
<keyword evidence="6 9" id="KW-0547">Nucleotide-binding</keyword>
<gene>
    <name evidence="10" type="ORF">B0J12DRAFT_742541</name>
</gene>
<accession>A0ABQ8G3V0</accession>
<protein>
    <recommendedName>
        <fullName evidence="4 9">Inositol-pentakisphosphate 2-kinase</fullName>
        <ecNumber evidence="3 9">2.7.1.158</ecNumber>
    </recommendedName>
</protein>
<reference evidence="10 11" key="1">
    <citation type="journal article" date="2021" name="Nat. Commun.">
        <title>Genetic determinants of endophytism in the Arabidopsis root mycobiome.</title>
        <authorList>
            <person name="Mesny F."/>
            <person name="Miyauchi S."/>
            <person name="Thiergart T."/>
            <person name="Pickel B."/>
            <person name="Atanasova L."/>
            <person name="Karlsson M."/>
            <person name="Huettel B."/>
            <person name="Barry K.W."/>
            <person name="Haridas S."/>
            <person name="Chen C."/>
            <person name="Bauer D."/>
            <person name="Andreopoulos W."/>
            <person name="Pangilinan J."/>
            <person name="LaButti K."/>
            <person name="Riley R."/>
            <person name="Lipzen A."/>
            <person name="Clum A."/>
            <person name="Drula E."/>
            <person name="Henrissat B."/>
            <person name="Kohler A."/>
            <person name="Grigoriev I.V."/>
            <person name="Martin F.M."/>
            <person name="Hacquard S."/>
        </authorList>
    </citation>
    <scope>NUCLEOTIDE SEQUENCE [LARGE SCALE GENOMIC DNA]</scope>
    <source>
        <strain evidence="10 11">MPI-SDFR-AT-0080</strain>
    </source>
</reference>
<comment type="caution">
    <text evidence="10">The sequence shown here is derived from an EMBL/GenBank/DDBJ whole genome shotgun (WGS) entry which is preliminary data.</text>
</comment>
<proteinExistence type="inferred from homology"/>
<comment type="similarity">
    <text evidence="2">Belongs to the IPK1 type 1 family.</text>
</comment>
<comment type="function">
    <text evidence="9">Phosphorylates Ins(1,3,4,5,6)P5 at position 2 to form Ins(1,2,3,4,5,6)P6 (InsP6 or phytate).</text>
</comment>
<keyword evidence="8 9" id="KW-0067">ATP-binding</keyword>
<dbReference type="Proteomes" id="UP000774617">
    <property type="component" value="Unassembled WGS sequence"/>
</dbReference>
<sequence length="439" mass="50111">MSSFLPASYSPMDVELRFRTEGNANVIFRIAALDPAALDAPRPDVRANDVHGALEPDWRYSDDPRKQRLYNREMRARRRELLAPYARAGQLPAAADFVRDVNQHNLTSARDTLLRLKKQMPFYQDDETTYSFYINTVADWIPPRHLVQQDLIELGQDIIQECNKELRLQEKAGKRDVNRHGKYLHTTSKALILRDMESHDPDKSLTLEFKPKWLWQSPHAPEGATRCRTCALRAKRNSEGMAESKTHGVQCPLSIATGEPSLVKDAIEKLVDNHENYVGCRPPWLQKSRRSSTFPLRKPAPRSREDLIALLQNHFQVRADGSKGEGYRVLEGLRNLQKMLDPRGILSHPGEPSDDFLLAMTLRDCSLYVQVHWDTRQVESRLGDLDPKVAKGGKLEQWVATEKGLLDGNWYFASRGDETCLLSRQDRPTSTRHPSCAPT</sequence>
<evidence type="ECO:0000256" key="9">
    <source>
        <dbReference type="RuleBase" id="RU364126"/>
    </source>
</evidence>
<dbReference type="PANTHER" id="PTHR14456:SF2">
    <property type="entry name" value="INOSITOL-PENTAKISPHOSPHATE 2-KINASE"/>
    <property type="match status" value="1"/>
</dbReference>
<evidence type="ECO:0000313" key="10">
    <source>
        <dbReference type="EMBL" id="KAH7043953.1"/>
    </source>
</evidence>
<keyword evidence="5 9" id="KW-0808">Transferase</keyword>
<evidence type="ECO:0000256" key="7">
    <source>
        <dbReference type="ARBA" id="ARBA00022777"/>
    </source>
</evidence>
<evidence type="ECO:0000313" key="11">
    <source>
        <dbReference type="Proteomes" id="UP000774617"/>
    </source>
</evidence>
<evidence type="ECO:0000256" key="3">
    <source>
        <dbReference type="ARBA" id="ARBA00012023"/>
    </source>
</evidence>
<name>A0ABQ8G3V0_9PEZI</name>
<evidence type="ECO:0000256" key="1">
    <source>
        <dbReference type="ARBA" id="ARBA00003979"/>
    </source>
</evidence>
<keyword evidence="7 9" id="KW-0418">Kinase</keyword>
<evidence type="ECO:0000256" key="8">
    <source>
        <dbReference type="ARBA" id="ARBA00022840"/>
    </source>
</evidence>
<comment type="domain">
    <text evidence="9">The EXKPK motif is conserved in inositol-pentakisphosphate 2-kinases of both family 1 and 2.</text>
</comment>
<dbReference type="EC" id="2.7.1.158" evidence="3 9"/>
<comment type="catalytic activity">
    <reaction evidence="9">
        <text>1D-myo-inositol 1,3,4,5,6-pentakisphosphate + ATP = 1D-myo-inositol hexakisphosphate + ADP + H(+)</text>
        <dbReference type="Rhea" id="RHEA:20313"/>
        <dbReference type="ChEBI" id="CHEBI:15378"/>
        <dbReference type="ChEBI" id="CHEBI:30616"/>
        <dbReference type="ChEBI" id="CHEBI:57733"/>
        <dbReference type="ChEBI" id="CHEBI:58130"/>
        <dbReference type="ChEBI" id="CHEBI:456216"/>
        <dbReference type="EC" id="2.7.1.158"/>
    </reaction>
</comment>
<comment type="function">
    <text evidence="1">Has kinase activity and phosphorylates inositol-1,3,4,5,6-pentakisphosphate (Ins(1,3,4,5,6)P5) to produce 1,2,3,4,5,6-hexakisphosphate (InsP6), also known as phytate.</text>
</comment>
<keyword evidence="11" id="KW-1185">Reference proteome</keyword>
<evidence type="ECO:0000256" key="4">
    <source>
        <dbReference type="ARBA" id="ARBA00014846"/>
    </source>
</evidence>
<evidence type="ECO:0000256" key="2">
    <source>
        <dbReference type="ARBA" id="ARBA00008305"/>
    </source>
</evidence>
<dbReference type="Pfam" id="PF06090">
    <property type="entry name" value="Ins_P5_2-kin"/>
    <property type="match status" value="1"/>
</dbReference>